<protein>
    <submittedName>
        <fullName evidence="2">Uncharacterized protein</fullName>
    </submittedName>
</protein>
<evidence type="ECO:0000313" key="2">
    <source>
        <dbReference type="EMBL" id="KAJ4451740.1"/>
    </source>
</evidence>
<reference evidence="2 3" key="1">
    <citation type="journal article" date="2022" name="Allergy">
        <title>Genome assembly and annotation of Periplaneta americana reveal a comprehensive cockroach allergen profile.</title>
        <authorList>
            <person name="Wang L."/>
            <person name="Xiong Q."/>
            <person name="Saelim N."/>
            <person name="Wang L."/>
            <person name="Nong W."/>
            <person name="Wan A.T."/>
            <person name="Shi M."/>
            <person name="Liu X."/>
            <person name="Cao Q."/>
            <person name="Hui J.H.L."/>
            <person name="Sookrung N."/>
            <person name="Leung T.F."/>
            <person name="Tungtrongchitr A."/>
            <person name="Tsui S.K.W."/>
        </authorList>
    </citation>
    <scope>NUCLEOTIDE SEQUENCE [LARGE SCALE GENOMIC DNA]</scope>
    <source>
        <strain evidence="2">PWHHKU_190912</strain>
    </source>
</reference>
<keyword evidence="1" id="KW-0732">Signal</keyword>
<accession>A0ABQ8U3D1</accession>
<feature type="chain" id="PRO_5046615406" evidence="1">
    <location>
        <begin position="24"/>
        <end position="130"/>
    </location>
</feature>
<dbReference type="Proteomes" id="UP001148838">
    <property type="component" value="Unassembled WGS sequence"/>
</dbReference>
<proteinExistence type="predicted"/>
<name>A0ABQ8U3D1_PERAM</name>
<dbReference type="EMBL" id="JAJSOF020000001">
    <property type="protein sequence ID" value="KAJ4451740.1"/>
    <property type="molecule type" value="Genomic_DNA"/>
</dbReference>
<gene>
    <name evidence="2" type="ORF">ANN_03211</name>
</gene>
<comment type="caution">
    <text evidence="2">The sequence shown here is derived from an EMBL/GenBank/DDBJ whole genome shotgun (WGS) entry which is preliminary data.</text>
</comment>
<evidence type="ECO:0000313" key="3">
    <source>
        <dbReference type="Proteomes" id="UP001148838"/>
    </source>
</evidence>
<feature type="signal peptide" evidence="1">
    <location>
        <begin position="1"/>
        <end position="23"/>
    </location>
</feature>
<keyword evidence="3" id="KW-1185">Reference proteome</keyword>
<organism evidence="2 3">
    <name type="scientific">Periplaneta americana</name>
    <name type="common">American cockroach</name>
    <name type="synonym">Blatta americana</name>
    <dbReference type="NCBI Taxonomy" id="6978"/>
    <lineage>
        <taxon>Eukaryota</taxon>
        <taxon>Metazoa</taxon>
        <taxon>Ecdysozoa</taxon>
        <taxon>Arthropoda</taxon>
        <taxon>Hexapoda</taxon>
        <taxon>Insecta</taxon>
        <taxon>Pterygota</taxon>
        <taxon>Neoptera</taxon>
        <taxon>Polyneoptera</taxon>
        <taxon>Dictyoptera</taxon>
        <taxon>Blattodea</taxon>
        <taxon>Blattoidea</taxon>
        <taxon>Blattidae</taxon>
        <taxon>Blattinae</taxon>
        <taxon>Periplaneta</taxon>
    </lineage>
</organism>
<sequence>MRISRMLCPELCCVITFKVLCEAQFIEKLCGTVCSRVSDWTCFGKPPAKAAMQNLVEKWRETGSVANKNRNYPKRVRTPENIARVQESLKQSPTKSQLTHFPGQFYFSQPVVHSVFVWKYLLSYKTKIVR</sequence>
<evidence type="ECO:0000256" key="1">
    <source>
        <dbReference type="SAM" id="SignalP"/>
    </source>
</evidence>